<sequence length="301" mass="32662">MTPPSPVSGFRLLLYTVFSIIALLLITNGVVFILARQFALPLGDSTATLTEISQRQQLRFILLINNVGTWGLSAMLALSLAFGAAWSRAARLVPVVRPQFTTPAVLAFLLGLPLIALGAYLNLQLDLPDWMDRSEATGNTMLAGILTFEILPELLMALLTVAVVPALCEELMFRGLIQGQLLPRIMGGHAAVWVAAAIFSAIHIEFAGFVPRLLLSALLGYAFRWTGSLWVPIALHLLFNGSQVISTYWSGEFTADTEMDTPFMPLLIAGTISLGIVGYLIVRSEKKLRGELASTRPPGDQ</sequence>
<keyword evidence="1" id="KW-0812">Transmembrane</keyword>
<keyword evidence="3" id="KW-0645">Protease</keyword>
<dbReference type="Proteomes" id="UP000308528">
    <property type="component" value="Unassembled WGS sequence"/>
</dbReference>
<dbReference type="RefSeq" id="WP_136455951.1">
    <property type="nucleotide sequence ID" value="NZ_SRSF01000001.1"/>
</dbReference>
<dbReference type="OrthoDB" id="1523022at2"/>
<keyword evidence="1" id="KW-1133">Transmembrane helix</keyword>
<dbReference type="InterPro" id="IPR052710">
    <property type="entry name" value="CAAX_protease"/>
</dbReference>
<dbReference type="EMBL" id="SRSF01000001">
    <property type="protein sequence ID" value="THH41125.1"/>
    <property type="molecule type" value="Genomic_DNA"/>
</dbReference>
<dbReference type="GO" id="GO:0004175">
    <property type="term" value="F:endopeptidase activity"/>
    <property type="evidence" value="ECO:0007669"/>
    <property type="project" value="UniProtKB-ARBA"/>
</dbReference>
<dbReference type="InterPro" id="IPR003675">
    <property type="entry name" value="Rce1/LyrA-like_dom"/>
</dbReference>
<comment type="caution">
    <text evidence="3">The sequence shown here is derived from an EMBL/GenBank/DDBJ whole genome shotgun (WGS) entry which is preliminary data.</text>
</comment>
<feature type="transmembrane region" description="Helical" evidence="1">
    <location>
        <begin position="190"/>
        <end position="215"/>
    </location>
</feature>
<dbReference type="GO" id="GO:0008237">
    <property type="term" value="F:metallopeptidase activity"/>
    <property type="evidence" value="ECO:0007669"/>
    <property type="project" value="UniProtKB-KW"/>
</dbReference>
<keyword evidence="4" id="KW-1185">Reference proteome</keyword>
<dbReference type="GO" id="GO:0006508">
    <property type="term" value="P:proteolysis"/>
    <property type="evidence" value="ECO:0007669"/>
    <property type="project" value="UniProtKB-KW"/>
</dbReference>
<keyword evidence="3" id="KW-0378">Hydrolase</keyword>
<feature type="transmembrane region" description="Helical" evidence="1">
    <location>
        <begin position="263"/>
        <end position="282"/>
    </location>
</feature>
<feature type="transmembrane region" description="Helical" evidence="1">
    <location>
        <begin position="12"/>
        <end position="35"/>
    </location>
</feature>
<feature type="transmembrane region" description="Helical" evidence="1">
    <location>
        <begin position="227"/>
        <end position="251"/>
    </location>
</feature>
<feature type="domain" description="CAAX prenyl protease 2/Lysostaphin resistance protein A-like" evidence="2">
    <location>
        <begin position="154"/>
        <end position="241"/>
    </location>
</feature>
<keyword evidence="1" id="KW-0472">Membrane</keyword>
<reference evidence="3 4" key="1">
    <citation type="submission" date="2019-04" db="EMBL/GenBank/DDBJ databases">
        <title>Lewinella litorea sp. nov., isolated from a marine sand.</title>
        <authorList>
            <person name="Yoon J.-H."/>
        </authorList>
    </citation>
    <scope>NUCLEOTIDE SEQUENCE [LARGE SCALE GENOMIC DNA]</scope>
    <source>
        <strain evidence="3 4">HSMS-39</strain>
    </source>
</reference>
<evidence type="ECO:0000313" key="3">
    <source>
        <dbReference type="EMBL" id="THH41125.1"/>
    </source>
</evidence>
<evidence type="ECO:0000313" key="4">
    <source>
        <dbReference type="Proteomes" id="UP000308528"/>
    </source>
</evidence>
<keyword evidence="3" id="KW-0482">Metalloprotease</keyword>
<name>A0A4S4NPW5_9BACT</name>
<feature type="transmembrane region" description="Helical" evidence="1">
    <location>
        <begin position="60"/>
        <end position="84"/>
    </location>
</feature>
<feature type="transmembrane region" description="Helical" evidence="1">
    <location>
        <begin position="104"/>
        <end position="123"/>
    </location>
</feature>
<evidence type="ECO:0000256" key="1">
    <source>
        <dbReference type="SAM" id="Phobius"/>
    </source>
</evidence>
<feature type="transmembrane region" description="Helical" evidence="1">
    <location>
        <begin position="144"/>
        <end position="167"/>
    </location>
</feature>
<dbReference type="PANTHER" id="PTHR36435">
    <property type="entry name" value="SLR1288 PROTEIN"/>
    <property type="match status" value="1"/>
</dbReference>
<organism evidence="3 4">
    <name type="scientific">Neolewinella litorea</name>
    <dbReference type="NCBI Taxonomy" id="2562452"/>
    <lineage>
        <taxon>Bacteria</taxon>
        <taxon>Pseudomonadati</taxon>
        <taxon>Bacteroidota</taxon>
        <taxon>Saprospiria</taxon>
        <taxon>Saprospirales</taxon>
        <taxon>Lewinellaceae</taxon>
        <taxon>Neolewinella</taxon>
    </lineage>
</organism>
<dbReference type="PANTHER" id="PTHR36435:SF1">
    <property type="entry name" value="CAAX AMINO TERMINAL PROTEASE FAMILY PROTEIN"/>
    <property type="match status" value="1"/>
</dbReference>
<dbReference type="Pfam" id="PF02517">
    <property type="entry name" value="Rce1-like"/>
    <property type="match status" value="1"/>
</dbReference>
<dbReference type="GO" id="GO:0080120">
    <property type="term" value="P:CAAX-box protein maturation"/>
    <property type="evidence" value="ECO:0007669"/>
    <property type="project" value="UniProtKB-ARBA"/>
</dbReference>
<evidence type="ECO:0000259" key="2">
    <source>
        <dbReference type="Pfam" id="PF02517"/>
    </source>
</evidence>
<gene>
    <name evidence="3" type="ORF">E4021_00585</name>
</gene>
<dbReference type="AlphaFoldDB" id="A0A4S4NPW5"/>
<protein>
    <submittedName>
        <fullName evidence="3">CPBP family intramembrane metalloprotease</fullName>
    </submittedName>
</protein>
<proteinExistence type="predicted"/>
<accession>A0A4S4NPW5</accession>